<proteinExistence type="predicted"/>
<dbReference type="EMBL" id="BK032577">
    <property type="protein sequence ID" value="DAF48936.1"/>
    <property type="molecule type" value="Genomic_DNA"/>
</dbReference>
<accession>A0A8S5SDC6</accession>
<organism evidence="1">
    <name type="scientific">Siphoviridae sp. ctnpt50</name>
    <dbReference type="NCBI Taxonomy" id="2827941"/>
    <lineage>
        <taxon>Viruses</taxon>
        <taxon>Duplodnaviria</taxon>
        <taxon>Heunggongvirae</taxon>
        <taxon>Uroviricota</taxon>
        <taxon>Caudoviricetes</taxon>
    </lineage>
</organism>
<sequence length="74" mass="8908">MYIPFVSFFQCHHLEKEVIRMAEIFVYVIVYQNLSGVTTTYTDAFRLRKDAEKVAKQLRACEYERVDVRKMRLI</sequence>
<protein>
    <submittedName>
        <fullName evidence="1">Uncharacterized protein</fullName>
    </submittedName>
</protein>
<reference evidence="1" key="1">
    <citation type="journal article" date="2021" name="Proc. Natl. Acad. Sci. U.S.A.">
        <title>A Catalog of Tens of Thousands of Viruses from Human Metagenomes Reveals Hidden Associations with Chronic Diseases.</title>
        <authorList>
            <person name="Tisza M.J."/>
            <person name="Buck C.B."/>
        </authorList>
    </citation>
    <scope>NUCLEOTIDE SEQUENCE</scope>
    <source>
        <strain evidence="1">Ctnpt50</strain>
    </source>
</reference>
<name>A0A8S5SDC6_9CAUD</name>
<evidence type="ECO:0000313" key="1">
    <source>
        <dbReference type="EMBL" id="DAF48936.1"/>
    </source>
</evidence>